<organism evidence="7 8">
    <name type="scientific">Paenisporosarcina antarctica</name>
    <dbReference type="NCBI Taxonomy" id="417367"/>
    <lineage>
        <taxon>Bacteria</taxon>
        <taxon>Bacillati</taxon>
        <taxon>Bacillota</taxon>
        <taxon>Bacilli</taxon>
        <taxon>Bacillales</taxon>
        <taxon>Caryophanaceae</taxon>
        <taxon>Paenisporosarcina</taxon>
    </lineage>
</organism>
<dbReference type="CDD" id="cd00487">
    <property type="entry name" value="Pep_deformylase"/>
    <property type="match status" value="1"/>
</dbReference>
<dbReference type="GO" id="GO:0042586">
    <property type="term" value="F:peptide deformylase activity"/>
    <property type="evidence" value="ECO:0007669"/>
    <property type="project" value="UniProtKB-UniRule"/>
</dbReference>
<name>A0A4P6ZZ74_9BACL</name>
<protein>
    <recommendedName>
        <fullName evidence="6">Peptide deformylase</fullName>
        <shortName evidence="6">PDF</shortName>
        <ecNumber evidence="6">3.5.1.88</ecNumber>
    </recommendedName>
    <alternativeName>
        <fullName evidence="6">Polypeptide deformylase</fullName>
    </alternativeName>
</protein>
<keyword evidence="5 6" id="KW-0408">Iron</keyword>
<dbReference type="Gene3D" id="3.90.45.10">
    <property type="entry name" value="Peptide deformylase"/>
    <property type="match status" value="1"/>
</dbReference>
<evidence type="ECO:0000256" key="2">
    <source>
        <dbReference type="ARBA" id="ARBA00022723"/>
    </source>
</evidence>
<evidence type="ECO:0000256" key="5">
    <source>
        <dbReference type="ARBA" id="ARBA00023004"/>
    </source>
</evidence>
<evidence type="ECO:0000256" key="6">
    <source>
        <dbReference type="HAMAP-Rule" id="MF_00163"/>
    </source>
</evidence>
<dbReference type="EC" id="3.5.1.88" evidence="6"/>
<evidence type="ECO:0000313" key="8">
    <source>
        <dbReference type="Proteomes" id="UP000294292"/>
    </source>
</evidence>
<dbReference type="InterPro" id="IPR023635">
    <property type="entry name" value="Peptide_deformylase"/>
</dbReference>
<dbReference type="InterPro" id="IPR036821">
    <property type="entry name" value="Peptide_deformylase_sf"/>
</dbReference>
<proteinExistence type="inferred from homology"/>
<comment type="catalytic activity">
    <reaction evidence="6">
        <text>N-terminal N-formyl-L-methionyl-[peptide] + H2O = N-terminal L-methionyl-[peptide] + formate</text>
        <dbReference type="Rhea" id="RHEA:24420"/>
        <dbReference type="Rhea" id="RHEA-COMP:10639"/>
        <dbReference type="Rhea" id="RHEA-COMP:10640"/>
        <dbReference type="ChEBI" id="CHEBI:15377"/>
        <dbReference type="ChEBI" id="CHEBI:15740"/>
        <dbReference type="ChEBI" id="CHEBI:49298"/>
        <dbReference type="ChEBI" id="CHEBI:64731"/>
        <dbReference type="EC" id="3.5.1.88"/>
    </reaction>
</comment>
<comment type="similarity">
    <text evidence="1 6">Belongs to the polypeptide deformylase family.</text>
</comment>
<dbReference type="OrthoDB" id="9784988at2"/>
<comment type="function">
    <text evidence="6">Removes the formyl group from the N-terminal Met of newly synthesized proteins. Requires at least a dipeptide for an efficient rate of reaction. N-terminal L-methionine is a prerequisite for activity but the enzyme has broad specificity at other positions.</text>
</comment>
<evidence type="ECO:0000256" key="1">
    <source>
        <dbReference type="ARBA" id="ARBA00010759"/>
    </source>
</evidence>
<feature type="binding site" evidence="6">
    <location>
        <position position="152"/>
    </location>
    <ligand>
        <name>Fe cation</name>
        <dbReference type="ChEBI" id="CHEBI:24875"/>
    </ligand>
</feature>
<reference evidence="7 8" key="1">
    <citation type="submission" date="2019-03" db="EMBL/GenBank/DDBJ databases">
        <title>Complete genome sequence of Paenisporosarcina antarctica CGMCC 1.6503T.</title>
        <authorList>
            <person name="Rong J.-C."/>
            <person name="Chi N.-Y."/>
            <person name="Zhang Q.-F."/>
        </authorList>
    </citation>
    <scope>NUCLEOTIDE SEQUENCE [LARGE SCALE GENOMIC DNA]</scope>
    <source>
        <strain evidence="7 8">CGMCC 1.6503</strain>
    </source>
</reference>
<dbReference type="AlphaFoldDB" id="A0A4P6ZZ74"/>
<dbReference type="KEGG" id="panc:E2636_10815"/>
<keyword evidence="2 6" id="KW-0479">Metal-binding</keyword>
<dbReference type="Pfam" id="PF01327">
    <property type="entry name" value="Pep_deformylase"/>
    <property type="match status" value="1"/>
</dbReference>
<feature type="active site" evidence="6">
    <location>
        <position position="153"/>
    </location>
</feature>
<keyword evidence="8" id="KW-1185">Reference proteome</keyword>
<dbReference type="FunFam" id="3.90.45.10:FF:000002">
    <property type="entry name" value="Peptide deformylase"/>
    <property type="match status" value="1"/>
</dbReference>
<accession>A0A4P6ZZ74</accession>
<dbReference type="GO" id="GO:0046872">
    <property type="term" value="F:metal ion binding"/>
    <property type="evidence" value="ECO:0007669"/>
    <property type="project" value="UniProtKB-KW"/>
</dbReference>
<dbReference type="PANTHER" id="PTHR10458">
    <property type="entry name" value="PEPTIDE DEFORMYLASE"/>
    <property type="match status" value="1"/>
</dbReference>
<comment type="cofactor">
    <cofactor evidence="6">
        <name>Fe(2+)</name>
        <dbReference type="ChEBI" id="CHEBI:29033"/>
    </cofactor>
    <text evidence="6">Binds 1 Fe(2+) ion.</text>
</comment>
<dbReference type="Proteomes" id="UP000294292">
    <property type="component" value="Chromosome"/>
</dbReference>
<evidence type="ECO:0000256" key="3">
    <source>
        <dbReference type="ARBA" id="ARBA00022801"/>
    </source>
</evidence>
<keyword evidence="4 6" id="KW-0648">Protein biosynthesis</keyword>
<dbReference type="PRINTS" id="PR01576">
    <property type="entry name" value="PDEFORMYLASE"/>
</dbReference>
<dbReference type="PANTHER" id="PTHR10458:SF8">
    <property type="entry name" value="PEPTIDE DEFORMYLASE 2"/>
    <property type="match status" value="1"/>
</dbReference>
<feature type="binding site" evidence="6">
    <location>
        <position position="156"/>
    </location>
    <ligand>
        <name>Fe cation</name>
        <dbReference type="ChEBI" id="CHEBI:24875"/>
    </ligand>
</feature>
<evidence type="ECO:0000256" key="4">
    <source>
        <dbReference type="ARBA" id="ARBA00022917"/>
    </source>
</evidence>
<dbReference type="PIRSF" id="PIRSF004749">
    <property type="entry name" value="Pep_def"/>
    <property type="match status" value="1"/>
</dbReference>
<keyword evidence="3 6" id="KW-0378">Hydrolase</keyword>
<sequence length="185" mass="21126">MFELKDIIREGHPTLRQKAQEIKFPLSTENAKLAQDLHDYVKNSQDADMLARYDLRPGIGIAAPQVNIAKRMFALHLQDDESKLSLVAINPKIISHSVEKTYITVGEGCLSVDRVIEGYVPRYARITAKGFYPDGREFKLRLKGLSAIAFQHELDHLNGVMFFDRINQENPFEEIPNSVPFEKEK</sequence>
<dbReference type="GO" id="GO:0006412">
    <property type="term" value="P:translation"/>
    <property type="evidence" value="ECO:0007669"/>
    <property type="project" value="UniProtKB-UniRule"/>
</dbReference>
<dbReference type="EMBL" id="CP038015">
    <property type="protein sequence ID" value="QBP41604.1"/>
    <property type="molecule type" value="Genomic_DNA"/>
</dbReference>
<evidence type="ECO:0000313" key="7">
    <source>
        <dbReference type="EMBL" id="QBP41604.1"/>
    </source>
</evidence>
<dbReference type="RefSeq" id="WP_134210198.1">
    <property type="nucleotide sequence ID" value="NZ_CP038015.1"/>
</dbReference>
<gene>
    <name evidence="6" type="primary">def</name>
    <name evidence="7" type="ORF">E2636_10815</name>
</gene>
<dbReference type="HAMAP" id="MF_00163">
    <property type="entry name" value="Pep_deformylase"/>
    <property type="match status" value="1"/>
</dbReference>
<dbReference type="NCBIfam" id="TIGR00079">
    <property type="entry name" value="pept_deformyl"/>
    <property type="match status" value="1"/>
</dbReference>
<feature type="binding site" evidence="6">
    <location>
        <position position="109"/>
    </location>
    <ligand>
        <name>Fe cation</name>
        <dbReference type="ChEBI" id="CHEBI:24875"/>
    </ligand>
</feature>
<dbReference type="SUPFAM" id="SSF56420">
    <property type="entry name" value="Peptide deformylase"/>
    <property type="match status" value="1"/>
</dbReference>